<proteinExistence type="predicted"/>
<evidence type="ECO:0000313" key="2">
    <source>
        <dbReference type="Proteomes" id="UP000091967"/>
    </source>
</evidence>
<keyword evidence="2" id="KW-1185">Reference proteome</keyword>
<reference evidence="1 2" key="1">
    <citation type="submission" date="2016-06" db="EMBL/GenBank/DDBJ databases">
        <title>Living apart together: crosstalk between the core and supernumerary genomes in a fungal plant pathogen.</title>
        <authorList>
            <person name="Vanheule A."/>
            <person name="Audenaert K."/>
            <person name="Warris S."/>
            <person name="Van De Geest H."/>
            <person name="Schijlen E."/>
            <person name="Hofte M."/>
            <person name="De Saeger S."/>
            <person name="Haesaert G."/>
            <person name="Waalwijk C."/>
            <person name="Van Der Lee T."/>
        </authorList>
    </citation>
    <scope>NUCLEOTIDE SEQUENCE [LARGE SCALE GENOMIC DNA]</scope>
    <source>
        <strain evidence="1 2">2516</strain>
    </source>
</reference>
<organism evidence="1 2">
    <name type="scientific">Fusarium poae</name>
    <dbReference type="NCBI Taxonomy" id="36050"/>
    <lineage>
        <taxon>Eukaryota</taxon>
        <taxon>Fungi</taxon>
        <taxon>Dikarya</taxon>
        <taxon>Ascomycota</taxon>
        <taxon>Pezizomycotina</taxon>
        <taxon>Sordariomycetes</taxon>
        <taxon>Hypocreomycetidae</taxon>
        <taxon>Hypocreales</taxon>
        <taxon>Nectriaceae</taxon>
        <taxon>Fusarium</taxon>
    </lineage>
</organism>
<dbReference type="EMBL" id="LYXU01000002">
    <property type="protein sequence ID" value="OBS24991.1"/>
    <property type="molecule type" value="Genomic_DNA"/>
</dbReference>
<dbReference type="OMA" id="RTQCGIC"/>
<accession>A0A1B8AX96</accession>
<comment type="caution">
    <text evidence="1">The sequence shown here is derived from an EMBL/GenBank/DDBJ whole genome shotgun (WGS) entry which is preliminary data.</text>
</comment>
<dbReference type="Proteomes" id="UP000091967">
    <property type="component" value="Unassembled WGS sequence"/>
</dbReference>
<name>A0A1B8AX96_FUSPO</name>
<sequence>MIFTMAKTLRHNHLRTQCGICSQGLLPGDLFTPLLGTDPKTGSGSYLGRGVYPTYPHTSVNLDDRSFCWASNCYQCAKVPEAVGLHSICLSVFKEHYKAEDSIDRLWATVGQKNLWNGAPCLHLDRESEVEMDLVRQKAASYGVNLLGRLPAELIHMIYKYSEDAVFWRCILALSLAKQLSLSQQCMTLQSHSIPLCNVLAWERGESVAVRSDECSPYIRLTLDCRGIRKIERFQERPSYEPAFSNKEAFVFACESEVKDIVVILKFNVLRLQLPSHIRGFQVWDTPSPPLLEDCEFHGRVSQSMQLRTIDLHAVTGLTFFFSHSKLYAVHAHTRKNPHATRTFERLSETRRANAVSVYLPVPKDEEIIAIVIRLRSSLEGGQSTAQKPFFLFRTKLAGDIAIGPYRSGAHKDVVIGQSSPRLFVYNSSDVGPATVFGTHPRKQHGNSVSPSFPHPRFSNPPINYHANISSAPLENVVIVWVRENENQYCHGILLEYSNGAQRALGDYRVGNDLPGTDSVKKYMKPSRICYRGPQDEVAGAGRLSHNFVVNASDDHDHYHDAAGWTCNSLRGVLEFWFSRERSVIRIAE</sequence>
<dbReference type="AlphaFoldDB" id="A0A1B8AX96"/>
<protein>
    <submittedName>
        <fullName evidence="1">Uncharacterized protein</fullName>
    </submittedName>
</protein>
<dbReference type="STRING" id="36050.A0A1B8AX96"/>
<gene>
    <name evidence="1" type="ORF">FPOA_05527</name>
</gene>
<evidence type="ECO:0000313" key="1">
    <source>
        <dbReference type="EMBL" id="OBS24991.1"/>
    </source>
</evidence>